<gene>
    <name evidence="2" type="ORF">ACFQDL_00545</name>
</gene>
<dbReference type="InterPro" id="IPR041664">
    <property type="entry name" value="AAA_16"/>
</dbReference>
<dbReference type="InterPro" id="IPR027417">
    <property type="entry name" value="P-loop_NTPase"/>
</dbReference>
<keyword evidence="3" id="KW-1185">Reference proteome</keyword>
<dbReference type="SUPFAM" id="SSF52540">
    <property type="entry name" value="P-loop containing nucleoside triphosphate hydrolases"/>
    <property type="match status" value="1"/>
</dbReference>
<dbReference type="InterPro" id="IPR011009">
    <property type="entry name" value="Kinase-like_dom_sf"/>
</dbReference>
<dbReference type="RefSeq" id="WP_379907329.1">
    <property type="nucleotide sequence ID" value="NZ_JBHSWE010000001.1"/>
</dbReference>
<organism evidence="2 3">
    <name type="scientific">Marinobacterium aestuariivivens</name>
    <dbReference type="NCBI Taxonomy" id="1698799"/>
    <lineage>
        <taxon>Bacteria</taxon>
        <taxon>Pseudomonadati</taxon>
        <taxon>Pseudomonadota</taxon>
        <taxon>Gammaproteobacteria</taxon>
        <taxon>Oceanospirillales</taxon>
        <taxon>Oceanospirillaceae</taxon>
        <taxon>Marinobacterium</taxon>
    </lineage>
</organism>
<name>A0ABW1ZTP2_9GAMM</name>
<dbReference type="Pfam" id="PF13191">
    <property type="entry name" value="AAA_16"/>
    <property type="match status" value="1"/>
</dbReference>
<dbReference type="PROSITE" id="PS50011">
    <property type="entry name" value="PROTEIN_KINASE_DOM"/>
    <property type="match status" value="1"/>
</dbReference>
<dbReference type="SMART" id="SM00220">
    <property type="entry name" value="S_TKc"/>
    <property type="match status" value="1"/>
</dbReference>
<dbReference type="InterPro" id="IPR053159">
    <property type="entry name" value="Hybrid_Histidine_Kinase"/>
</dbReference>
<dbReference type="CDD" id="cd14014">
    <property type="entry name" value="STKc_PknB_like"/>
    <property type="match status" value="1"/>
</dbReference>
<dbReference type="PANTHER" id="PTHR43642:SF1">
    <property type="entry name" value="HYBRID SIGNAL TRANSDUCTION HISTIDINE KINASE G"/>
    <property type="match status" value="1"/>
</dbReference>
<dbReference type="Pfam" id="PF00069">
    <property type="entry name" value="Pkinase"/>
    <property type="match status" value="1"/>
</dbReference>
<dbReference type="GO" id="GO:0005524">
    <property type="term" value="F:ATP binding"/>
    <property type="evidence" value="ECO:0007669"/>
    <property type="project" value="UniProtKB-KW"/>
</dbReference>
<evidence type="ECO:0000313" key="3">
    <source>
        <dbReference type="Proteomes" id="UP001596422"/>
    </source>
</evidence>
<keyword evidence="2" id="KW-0067">ATP-binding</keyword>
<dbReference type="PANTHER" id="PTHR43642">
    <property type="entry name" value="HYBRID SIGNAL TRANSDUCTION HISTIDINE KINASE G"/>
    <property type="match status" value="1"/>
</dbReference>
<dbReference type="SUPFAM" id="SSF56112">
    <property type="entry name" value="Protein kinase-like (PK-like)"/>
    <property type="match status" value="1"/>
</dbReference>
<comment type="caution">
    <text evidence="2">The sequence shown here is derived from an EMBL/GenBank/DDBJ whole genome shotgun (WGS) entry which is preliminary data.</text>
</comment>
<dbReference type="Gene3D" id="3.40.50.300">
    <property type="entry name" value="P-loop containing nucleotide triphosphate hydrolases"/>
    <property type="match status" value="1"/>
</dbReference>
<protein>
    <submittedName>
        <fullName evidence="2">ATP-binding protein</fullName>
    </submittedName>
</protein>
<evidence type="ECO:0000313" key="2">
    <source>
        <dbReference type="EMBL" id="MFC6668769.1"/>
    </source>
</evidence>
<dbReference type="InterPro" id="IPR000719">
    <property type="entry name" value="Prot_kinase_dom"/>
</dbReference>
<proteinExistence type="predicted"/>
<reference evidence="3" key="1">
    <citation type="journal article" date="2019" name="Int. J. Syst. Evol. Microbiol.">
        <title>The Global Catalogue of Microorganisms (GCM) 10K type strain sequencing project: providing services to taxonomists for standard genome sequencing and annotation.</title>
        <authorList>
            <consortium name="The Broad Institute Genomics Platform"/>
            <consortium name="The Broad Institute Genome Sequencing Center for Infectious Disease"/>
            <person name="Wu L."/>
            <person name="Ma J."/>
        </authorList>
    </citation>
    <scope>NUCLEOTIDE SEQUENCE [LARGE SCALE GENOMIC DNA]</scope>
    <source>
        <strain evidence="3">NBRC 111756</strain>
    </source>
</reference>
<feature type="domain" description="Protein kinase" evidence="1">
    <location>
        <begin position="7"/>
        <end position="267"/>
    </location>
</feature>
<accession>A0ABW1ZTP2</accession>
<keyword evidence="2" id="KW-0547">Nucleotide-binding</keyword>
<evidence type="ECO:0000259" key="1">
    <source>
        <dbReference type="PROSITE" id="PS50011"/>
    </source>
</evidence>
<dbReference type="Proteomes" id="UP001596422">
    <property type="component" value="Unassembled WGS sequence"/>
</dbReference>
<dbReference type="Gene3D" id="1.10.510.10">
    <property type="entry name" value="Transferase(Phosphotransferase) domain 1"/>
    <property type="match status" value="1"/>
</dbReference>
<sequence>MNAPGGFRVEAELHRGPACTLSRAIRLADHQPLILKQLQRQQNDPERLSRFQHEFDILQELDIDGVPKALQLQQLDGGPAILFRDFGDLTLRRALDTGPRDWQQWLPVALRLAEILTQLHEARVIHKQIRPEHIVLDHTTLAPTLIDFSHATRLGREQASWGTARLEASALPYLAPEQTGRINRAVDYRTDYYCLGATLFEMMTGQPPFSSDDELELVHSHIARPPPWPDAINPSLPRTLARIIRKLLAKDAGKRYQSGYGLCHDLRRCLDLLRRNGHIDEFEIALEDRSARLQLPQVLYGRDDMLRQLGDCYDRCAKGEQALLLISGYAGVGKSSLVHELRQHVNARGGHFCSGKFDQMRRNRPYLGIHVALQGLMRQLLTEPESHIARWRDDLLRALGNQGQVLIKLVPELELILGPQPRITPLPPIEERSRFSRLLHRLLGVLATAEHPLLLFLDDLQWADPASLHLLESLAGTMRVPHLLLIGSYREKEVGPGHALRPVLETLRAGEQPPREYRLEPLSLDDISLLLADTLGAEIRHLRPLARLCLEKTQGNPFFLGQFLYRLDEDGLLQLRNQSWQWNEDAIRALAMSDDVLDLMVSKIQRLPAATQRILPLAACIGSTFVLRNLAIVSETETTRVAEQLWPALTEGLIVPLDDSYQLPRLGTGRPRYRFVHDRVQQAAYSLIDEASLEPLHLKIGRLLQRSLGDTERDSRIFEIANHLNQAQRLIRNADERQALAAINLEAGQRARQSAAFDNALEYLQAGLNMLPGDAWNSRYDLALALHRLRRSGLYPW</sequence>
<dbReference type="EMBL" id="JBHSWE010000001">
    <property type="protein sequence ID" value="MFC6668769.1"/>
    <property type="molecule type" value="Genomic_DNA"/>
</dbReference>